<dbReference type="PANTHER" id="PTHR43096">
    <property type="entry name" value="DNAJ HOMOLOG 1, MITOCHONDRIAL-RELATED"/>
    <property type="match status" value="1"/>
</dbReference>
<comment type="caution">
    <text evidence="3">The sequence shown here is derived from an EMBL/GenBank/DDBJ whole genome shotgun (WGS) entry which is preliminary data.</text>
</comment>
<dbReference type="InterPro" id="IPR001623">
    <property type="entry name" value="DnaJ_domain"/>
</dbReference>
<dbReference type="GO" id="GO:0051082">
    <property type="term" value="F:unfolded protein binding"/>
    <property type="evidence" value="ECO:0007669"/>
    <property type="project" value="TreeGrafter"/>
</dbReference>
<feature type="domain" description="J" evidence="2">
    <location>
        <begin position="61"/>
        <end position="125"/>
    </location>
</feature>
<evidence type="ECO:0000313" key="4">
    <source>
        <dbReference type="Proteomes" id="UP001445335"/>
    </source>
</evidence>
<organism evidence="3 4">
    <name type="scientific">Elliptochloris bilobata</name>
    <dbReference type="NCBI Taxonomy" id="381761"/>
    <lineage>
        <taxon>Eukaryota</taxon>
        <taxon>Viridiplantae</taxon>
        <taxon>Chlorophyta</taxon>
        <taxon>core chlorophytes</taxon>
        <taxon>Trebouxiophyceae</taxon>
        <taxon>Trebouxiophyceae incertae sedis</taxon>
        <taxon>Elliptochloris clade</taxon>
        <taxon>Elliptochloris</taxon>
    </lineage>
</organism>
<dbReference type="PANTHER" id="PTHR43096:SF58">
    <property type="entry name" value="CHAPERONE DNAJ-DOMAIN SUPERFAMILY PROTEIN"/>
    <property type="match status" value="1"/>
</dbReference>
<dbReference type="AlphaFoldDB" id="A0AAW1QVE1"/>
<sequence length="322" mass="34663">MGNLRGQRALHRQVRGRAVFHRRVPAAPLHEWPTAWGSLPSAGQRHRRNQQQMHCAAAAPSPYEVLGVPRDADLKQIKRAFKQRALKLHPDVNKAADAKERFMECKVAYQTLSDAKQRMQYDRQQGGGGGGLNWDDLFRGAGGTGGGGDPARQAQRAAEEAFYSIGDFWRDVERDLGQRRAARGKAQPASLWEELADLGEEFVEFLEQELGLQERPSGAAAPGGPPKGAPRGTSSASRPPPESKTTDPGRQTAGAREGASGERTGPAAGSAAAAAEAAAARAAAEAEEGLGRARAAAEAQRRRAEDEVEDALRQMKERLGRK</sequence>
<dbReference type="Gene3D" id="1.10.287.110">
    <property type="entry name" value="DnaJ domain"/>
    <property type="match status" value="1"/>
</dbReference>
<evidence type="ECO:0000259" key="2">
    <source>
        <dbReference type="PROSITE" id="PS50076"/>
    </source>
</evidence>
<gene>
    <name evidence="3" type="ORF">WJX81_008607</name>
</gene>
<dbReference type="EMBL" id="JALJOU010000073">
    <property type="protein sequence ID" value="KAK9825476.1"/>
    <property type="molecule type" value="Genomic_DNA"/>
</dbReference>
<evidence type="ECO:0000256" key="1">
    <source>
        <dbReference type="SAM" id="MobiDB-lite"/>
    </source>
</evidence>
<reference evidence="3 4" key="1">
    <citation type="journal article" date="2024" name="Nat. Commun.">
        <title>Phylogenomics reveals the evolutionary origins of lichenization in chlorophyte algae.</title>
        <authorList>
            <person name="Puginier C."/>
            <person name="Libourel C."/>
            <person name="Otte J."/>
            <person name="Skaloud P."/>
            <person name="Haon M."/>
            <person name="Grisel S."/>
            <person name="Petersen M."/>
            <person name="Berrin J.G."/>
            <person name="Delaux P.M."/>
            <person name="Dal Grande F."/>
            <person name="Keller J."/>
        </authorList>
    </citation>
    <scope>NUCLEOTIDE SEQUENCE [LARGE SCALE GENOMIC DNA]</scope>
    <source>
        <strain evidence="3 4">SAG 245.80</strain>
    </source>
</reference>
<dbReference type="SUPFAM" id="SSF46565">
    <property type="entry name" value="Chaperone J-domain"/>
    <property type="match status" value="1"/>
</dbReference>
<dbReference type="Proteomes" id="UP001445335">
    <property type="component" value="Unassembled WGS sequence"/>
</dbReference>
<evidence type="ECO:0000313" key="3">
    <source>
        <dbReference type="EMBL" id="KAK9825476.1"/>
    </source>
</evidence>
<feature type="compositionally biased region" description="Low complexity" evidence="1">
    <location>
        <begin position="267"/>
        <end position="283"/>
    </location>
</feature>
<name>A0AAW1QVE1_9CHLO</name>
<keyword evidence="4" id="KW-1185">Reference proteome</keyword>
<proteinExistence type="predicted"/>
<feature type="compositionally biased region" description="Basic and acidic residues" evidence="1">
    <location>
        <begin position="299"/>
        <end position="322"/>
    </location>
</feature>
<dbReference type="GO" id="GO:0005737">
    <property type="term" value="C:cytoplasm"/>
    <property type="evidence" value="ECO:0007669"/>
    <property type="project" value="TreeGrafter"/>
</dbReference>
<dbReference type="GO" id="GO:0042026">
    <property type="term" value="P:protein refolding"/>
    <property type="evidence" value="ECO:0007669"/>
    <property type="project" value="TreeGrafter"/>
</dbReference>
<dbReference type="InterPro" id="IPR036869">
    <property type="entry name" value="J_dom_sf"/>
</dbReference>
<dbReference type="PRINTS" id="PR00625">
    <property type="entry name" value="JDOMAIN"/>
</dbReference>
<dbReference type="SMART" id="SM00271">
    <property type="entry name" value="DnaJ"/>
    <property type="match status" value="1"/>
</dbReference>
<dbReference type="Pfam" id="PF00226">
    <property type="entry name" value="DnaJ"/>
    <property type="match status" value="1"/>
</dbReference>
<dbReference type="PROSITE" id="PS50076">
    <property type="entry name" value="DNAJ_2"/>
    <property type="match status" value="1"/>
</dbReference>
<feature type="region of interest" description="Disordered" evidence="1">
    <location>
        <begin position="214"/>
        <end position="322"/>
    </location>
</feature>
<dbReference type="CDD" id="cd06257">
    <property type="entry name" value="DnaJ"/>
    <property type="match status" value="1"/>
</dbReference>
<protein>
    <recommendedName>
        <fullName evidence="2">J domain-containing protein</fullName>
    </recommendedName>
</protein>
<accession>A0AAW1QVE1</accession>